<evidence type="ECO:0000259" key="15">
    <source>
        <dbReference type="Pfam" id="PF02776"/>
    </source>
</evidence>
<organism evidence="16 17">
    <name type="scientific">Anaeromicrobium sediminis</name>
    <dbReference type="NCBI Taxonomy" id="1478221"/>
    <lineage>
        <taxon>Bacteria</taxon>
        <taxon>Bacillati</taxon>
        <taxon>Bacillota</taxon>
        <taxon>Clostridia</taxon>
        <taxon>Peptostreptococcales</taxon>
        <taxon>Thermotaleaceae</taxon>
        <taxon>Anaeromicrobium</taxon>
    </lineage>
</organism>
<dbReference type="RefSeq" id="WP_095132642.1">
    <property type="nucleotide sequence ID" value="NZ_NIBG01000005.1"/>
</dbReference>
<dbReference type="InterPro" id="IPR012001">
    <property type="entry name" value="Thiamin_PyroP_enz_TPP-bd_dom"/>
</dbReference>
<evidence type="ECO:0000313" key="16">
    <source>
        <dbReference type="EMBL" id="PAB59831.1"/>
    </source>
</evidence>
<dbReference type="CDD" id="cd07035">
    <property type="entry name" value="TPP_PYR_POX_like"/>
    <property type="match status" value="1"/>
</dbReference>
<dbReference type="PANTHER" id="PTHR18968">
    <property type="entry name" value="THIAMINE PYROPHOSPHATE ENZYMES"/>
    <property type="match status" value="1"/>
</dbReference>
<evidence type="ECO:0000256" key="3">
    <source>
        <dbReference type="ARBA" id="ARBA00007812"/>
    </source>
</evidence>
<dbReference type="EC" id="2.2.1.6" evidence="4 12"/>
<reference evidence="16 17" key="1">
    <citation type="submission" date="2017-06" db="EMBL/GenBank/DDBJ databases">
        <title>Draft genome sequence of anaerobic fermentative bacterium Anaeromicrobium sediminis DY2726D isolated from West Pacific Ocean sediments.</title>
        <authorList>
            <person name="Zeng X."/>
        </authorList>
    </citation>
    <scope>NUCLEOTIDE SEQUENCE [LARGE SCALE GENOMIC DNA]</scope>
    <source>
        <strain evidence="16 17">DY2726D</strain>
    </source>
</reference>
<keyword evidence="7 12" id="KW-0479">Metal-binding</keyword>
<evidence type="ECO:0000256" key="10">
    <source>
        <dbReference type="ARBA" id="ARBA00023304"/>
    </source>
</evidence>
<dbReference type="PROSITE" id="PS00187">
    <property type="entry name" value="TPP_ENZYMES"/>
    <property type="match status" value="1"/>
</dbReference>
<dbReference type="InterPro" id="IPR012846">
    <property type="entry name" value="Acetolactate_synth_lsu"/>
</dbReference>
<dbReference type="InterPro" id="IPR011766">
    <property type="entry name" value="TPP_enzyme_TPP-bd"/>
</dbReference>
<evidence type="ECO:0000259" key="13">
    <source>
        <dbReference type="Pfam" id="PF00205"/>
    </source>
</evidence>
<evidence type="ECO:0000256" key="12">
    <source>
        <dbReference type="RuleBase" id="RU003591"/>
    </source>
</evidence>
<keyword evidence="5 12" id="KW-0028">Amino-acid biosynthesis</keyword>
<dbReference type="CDD" id="cd02015">
    <property type="entry name" value="TPP_AHAS"/>
    <property type="match status" value="1"/>
</dbReference>
<dbReference type="FunFam" id="3.40.50.1220:FF:000008">
    <property type="entry name" value="Acetolactate synthase"/>
    <property type="match status" value="1"/>
</dbReference>
<sequence>MNRSGSKIVLQSLKDLGVDTLFGYPGGAVIPLYDALYDETDHFNHIRTAHEQSAIHGADAYSRATGKVGVCIVTSGPGATNAITGIANAYLDSVPLLVLSGQVPCALLGKDSFQEVDVTGITMGITKKNYLVRDIDDLEKTVKEALSVATTGRKGPVLIDIPKDVFLAKTEYKNLEVNLDIDNLVCDNCNKTIDLLKNAERPVIIAGGGIKSAGASKLLVDLAEKLHIPVLNTLMGLGTIDRNHDLSYGLVGMHGSKEANLAVKNCDLLLAIGMRFSDRVIGNPKFFAPDSKIVHFEIDSTELDKNLDTYLHVTGDLKVNLEHIYNNVDKQYDTSWADKVSTFKSSRQKLEEFNAKLIIDSLNKQYEDAFIVTDVGQHQIWTAQHWSFKRDDSFITSGGLGTMGFGIGAAIGTQVGNPNDTVILFTGDGSFRMCAQELLTISKYNLPVKIILFNNHSLGMVRQWQDLFQDKKFSETTLYDHVDYIKLCDAFGIKAYKTENNNELQEVLEANKDFNGPILIECVIDNNQFAYPIIPPGQSVDHIMEG</sequence>
<evidence type="ECO:0000256" key="6">
    <source>
        <dbReference type="ARBA" id="ARBA00022679"/>
    </source>
</evidence>
<dbReference type="Proteomes" id="UP000216024">
    <property type="component" value="Unassembled WGS sequence"/>
</dbReference>
<evidence type="ECO:0000256" key="2">
    <source>
        <dbReference type="ARBA" id="ARBA00005025"/>
    </source>
</evidence>
<comment type="pathway">
    <text evidence="1 12">Amino-acid biosynthesis; L-isoleucine biosynthesis; L-isoleucine from 2-oxobutanoate: step 1/4.</text>
</comment>
<dbReference type="GO" id="GO:0000287">
    <property type="term" value="F:magnesium ion binding"/>
    <property type="evidence" value="ECO:0007669"/>
    <property type="project" value="UniProtKB-UniRule"/>
</dbReference>
<dbReference type="GO" id="GO:0005948">
    <property type="term" value="C:acetolactate synthase complex"/>
    <property type="evidence" value="ECO:0007669"/>
    <property type="project" value="TreeGrafter"/>
</dbReference>
<dbReference type="InterPro" id="IPR039368">
    <property type="entry name" value="AHAS_TPP"/>
</dbReference>
<comment type="pathway">
    <text evidence="2 12">Amino-acid biosynthesis; L-valine biosynthesis; L-valine from pyruvate: step 1/4.</text>
</comment>
<proteinExistence type="inferred from homology"/>
<dbReference type="GO" id="GO:0050660">
    <property type="term" value="F:flavin adenine dinucleotide binding"/>
    <property type="evidence" value="ECO:0007669"/>
    <property type="project" value="InterPro"/>
</dbReference>
<dbReference type="UniPathway" id="UPA00049">
    <property type="reaction ID" value="UER00059"/>
</dbReference>
<accession>A0A267MJQ9</accession>
<evidence type="ECO:0000256" key="8">
    <source>
        <dbReference type="ARBA" id="ARBA00022842"/>
    </source>
</evidence>
<keyword evidence="8 12" id="KW-0460">Magnesium</keyword>
<dbReference type="InterPro" id="IPR029035">
    <property type="entry name" value="DHS-like_NAD/FAD-binding_dom"/>
</dbReference>
<comment type="caution">
    <text evidence="16">The sequence shown here is derived from an EMBL/GenBank/DDBJ whole genome shotgun (WGS) entry which is preliminary data.</text>
</comment>
<dbReference type="EMBL" id="NIBG01000005">
    <property type="protein sequence ID" value="PAB59831.1"/>
    <property type="molecule type" value="Genomic_DNA"/>
</dbReference>
<dbReference type="PANTHER" id="PTHR18968:SF13">
    <property type="entry name" value="ACETOLACTATE SYNTHASE CATALYTIC SUBUNIT, MITOCHONDRIAL"/>
    <property type="match status" value="1"/>
</dbReference>
<dbReference type="AlphaFoldDB" id="A0A267MJQ9"/>
<evidence type="ECO:0000256" key="11">
    <source>
        <dbReference type="ARBA" id="ARBA00048670"/>
    </source>
</evidence>
<keyword evidence="6 12" id="KW-0808">Transferase</keyword>
<evidence type="ECO:0000259" key="14">
    <source>
        <dbReference type="Pfam" id="PF02775"/>
    </source>
</evidence>
<comment type="similarity">
    <text evidence="3 12">Belongs to the TPP enzyme family.</text>
</comment>
<dbReference type="OrthoDB" id="4494979at2"/>
<dbReference type="Pfam" id="PF02775">
    <property type="entry name" value="TPP_enzyme_C"/>
    <property type="match status" value="1"/>
</dbReference>
<evidence type="ECO:0000313" key="17">
    <source>
        <dbReference type="Proteomes" id="UP000216024"/>
    </source>
</evidence>
<dbReference type="GO" id="GO:0030976">
    <property type="term" value="F:thiamine pyrophosphate binding"/>
    <property type="evidence" value="ECO:0007669"/>
    <property type="project" value="UniProtKB-UniRule"/>
</dbReference>
<evidence type="ECO:0000256" key="1">
    <source>
        <dbReference type="ARBA" id="ARBA00004974"/>
    </source>
</evidence>
<keyword evidence="9 12" id="KW-0786">Thiamine pyrophosphate</keyword>
<dbReference type="Gene3D" id="3.40.50.970">
    <property type="match status" value="2"/>
</dbReference>
<dbReference type="NCBIfam" id="TIGR00118">
    <property type="entry name" value="acolac_lg"/>
    <property type="match status" value="1"/>
</dbReference>
<dbReference type="UniPathway" id="UPA00047">
    <property type="reaction ID" value="UER00055"/>
</dbReference>
<gene>
    <name evidence="16" type="primary">ilvB</name>
    <name evidence="16" type="ORF">CCE28_07705</name>
</gene>
<feature type="domain" description="Thiamine pyrophosphate enzyme TPP-binding" evidence="14">
    <location>
        <begin position="374"/>
        <end position="522"/>
    </location>
</feature>
<dbReference type="SUPFAM" id="SSF52467">
    <property type="entry name" value="DHS-like NAD/FAD-binding domain"/>
    <property type="match status" value="1"/>
</dbReference>
<dbReference type="GO" id="GO:0009099">
    <property type="term" value="P:L-valine biosynthetic process"/>
    <property type="evidence" value="ECO:0007669"/>
    <property type="project" value="UniProtKB-UniPathway"/>
</dbReference>
<comment type="cofactor">
    <cofactor evidence="12">
        <name>Mg(2+)</name>
        <dbReference type="ChEBI" id="CHEBI:18420"/>
    </cofactor>
    <text evidence="12">Binds 1 Mg(2+) ion per subunit.</text>
</comment>
<evidence type="ECO:0000256" key="5">
    <source>
        <dbReference type="ARBA" id="ARBA00022605"/>
    </source>
</evidence>
<name>A0A267MJQ9_9FIRM</name>
<dbReference type="Gene3D" id="3.40.50.1220">
    <property type="entry name" value="TPP-binding domain"/>
    <property type="match status" value="1"/>
</dbReference>
<dbReference type="InterPro" id="IPR012000">
    <property type="entry name" value="Thiamin_PyroP_enz_cen_dom"/>
</dbReference>
<keyword evidence="17" id="KW-1185">Reference proteome</keyword>
<dbReference type="FunFam" id="3.40.50.970:FF:000007">
    <property type="entry name" value="Acetolactate synthase"/>
    <property type="match status" value="1"/>
</dbReference>
<feature type="domain" description="Thiamine pyrophosphate enzyme central" evidence="13">
    <location>
        <begin position="190"/>
        <end position="323"/>
    </location>
</feature>
<feature type="domain" description="Thiamine pyrophosphate enzyme N-terminal TPP-binding" evidence="15">
    <location>
        <begin position="4"/>
        <end position="119"/>
    </location>
</feature>
<evidence type="ECO:0000256" key="4">
    <source>
        <dbReference type="ARBA" id="ARBA00013145"/>
    </source>
</evidence>
<protein>
    <recommendedName>
        <fullName evidence="4 12">Acetolactate synthase</fullName>
        <ecNumber evidence="4 12">2.2.1.6</ecNumber>
    </recommendedName>
</protein>
<dbReference type="GO" id="GO:0003984">
    <property type="term" value="F:acetolactate synthase activity"/>
    <property type="evidence" value="ECO:0007669"/>
    <property type="project" value="UniProtKB-EC"/>
</dbReference>
<dbReference type="Pfam" id="PF00205">
    <property type="entry name" value="TPP_enzyme_M"/>
    <property type="match status" value="1"/>
</dbReference>
<dbReference type="InterPro" id="IPR029061">
    <property type="entry name" value="THDP-binding"/>
</dbReference>
<evidence type="ECO:0000256" key="9">
    <source>
        <dbReference type="ARBA" id="ARBA00023052"/>
    </source>
</evidence>
<evidence type="ECO:0000256" key="7">
    <source>
        <dbReference type="ARBA" id="ARBA00022723"/>
    </source>
</evidence>
<dbReference type="SUPFAM" id="SSF52518">
    <property type="entry name" value="Thiamin diphosphate-binding fold (THDP-binding)"/>
    <property type="match status" value="2"/>
</dbReference>
<dbReference type="Pfam" id="PF02776">
    <property type="entry name" value="TPP_enzyme_N"/>
    <property type="match status" value="1"/>
</dbReference>
<dbReference type="InterPro" id="IPR045229">
    <property type="entry name" value="TPP_enz"/>
</dbReference>
<dbReference type="InterPro" id="IPR000399">
    <property type="entry name" value="TPP-bd_CS"/>
</dbReference>
<dbReference type="GO" id="GO:0009097">
    <property type="term" value="P:isoleucine biosynthetic process"/>
    <property type="evidence" value="ECO:0007669"/>
    <property type="project" value="UniProtKB-UniPathway"/>
</dbReference>
<comment type="catalytic activity">
    <reaction evidence="11 12">
        <text>2 pyruvate + H(+) = (2S)-2-acetolactate + CO2</text>
        <dbReference type="Rhea" id="RHEA:25249"/>
        <dbReference type="ChEBI" id="CHEBI:15361"/>
        <dbReference type="ChEBI" id="CHEBI:15378"/>
        <dbReference type="ChEBI" id="CHEBI:16526"/>
        <dbReference type="ChEBI" id="CHEBI:58476"/>
        <dbReference type="EC" id="2.2.1.6"/>
    </reaction>
</comment>
<keyword evidence="10 12" id="KW-0100">Branched-chain amino acid biosynthesis</keyword>
<comment type="cofactor">
    <cofactor evidence="12">
        <name>thiamine diphosphate</name>
        <dbReference type="ChEBI" id="CHEBI:58937"/>
    </cofactor>
    <text evidence="12">Binds 1 thiamine pyrophosphate per subunit.</text>
</comment>